<gene>
    <name evidence="3" type="ORF">BX591_104119</name>
</gene>
<evidence type="ECO:0000256" key="2">
    <source>
        <dbReference type="SAM" id="SignalP"/>
    </source>
</evidence>
<evidence type="ECO:0000313" key="4">
    <source>
        <dbReference type="Proteomes" id="UP000248918"/>
    </source>
</evidence>
<comment type="caution">
    <text evidence="3">The sequence shown here is derived from an EMBL/GenBank/DDBJ whole genome shotgun (WGS) entry which is preliminary data.</text>
</comment>
<feature type="signal peptide" evidence="2">
    <location>
        <begin position="1"/>
        <end position="25"/>
    </location>
</feature>
<proteinExistence type="predicted"/>
<dbReference type="OrthoDB" id="9109669at2"/>
<accession>A0A329CPS4</accession>
<protein>
    <submittedName>
        <fullName evidence="3">Uncharacterized protein</fullName>
    </submittedName>
</protein>
<feature type="compositionally biased region" description="Low complexity" evidence="1">
    <location>
        <begin position="80"/>
        <end position="103"/>
    </location>
</feature>
<sequence length="128" mass="12868">MISRNLAAVFAAVLLALPSAPASQAAPAELAAIAVSLTVQETCLVQSADAAISVANQPVVSCLHGAPFEITEGGIDPAGSANAAQSTAQNTAQSTTLNAAQDAAQNAPPPVQYVAARDARQTVWTVNF</sequence>
<feature type="region of interest" description="Disordered" evidence="1">
    <location>
        <begin position="77"/>
        <end position="103"/>
    </location>
</feature>
<feature type="chain" id="PRO_5016428147" evidence="2">
    <location>
        <begin position="26"/>
        <end position="128"/>
    </location>
</feature>
<organism evidence="3 4">
    <name type="scientific">Paraburkholderia bryophila</name>
    <dbReference type="NCBI Taxonomy" id="420952"/>
    <lineage>
        <taxon>Bacteria</taxon>
        <taxon>Pseudomonadati</taxon>
        <taxon>Pseudomonadota</taxon>
        <taxon>Betaproteobacteria</taxon>
        <taxon>Burkholderiales</taxon>
        <taxon>Burkholderiaceae</taxon>
        <taxon>Paraburkholderia</taxon>
    </lineage>
</organism>
<evidence type="ECO:0000313" key="3">
    <source>
        <dbReference type="EMBL" id="RAS35792.1"/>
    </source>
</evidence>
<reference evidence="3 4" key="1">
    <citation type="submission" date="2018-06" db="EMBL/GenBank/DDBJ databases">
        <title>Genomic Encyclopedia of Type Strains, Phase III (KMG-III): the genomes of soil and plant-associated and newly described type strains.</title>
        <authorList>
            <person name="Whitman W."/>
        </authorList>
    </citation>
    <scope>NUCLEOTIDE SEQUENCE [LARGE SCALE GENOMIC DNA]</scope>
    <source>
        <strain evidence="3 4">LMG 23644</strain>
    </source>
</reference>
<evidence type="ECO:0000256" key="1">
    <source>
        <dbReference type="SAM" id="MobiDB-lite"/>
    </source>
</evidence>
<dbReference type="RefSeq" id="WP_111930494.1">
    <property type="nucleotide sequence ID" value="NZ_CADFFP010000005.1"/>
</dbReference>
<dbReference type="AlphaFoldDB" id="A0A329CPS4"/>
<name>A0A329CPS4_9BURK</name>
<dbReference type="EMBL" id="QLTK01000004">
    <property type="protein sequence ID" value="RAS35792.1"/>
    <property type="molecule type" value="Genomic_DNA"/>
</dbReference>
<keyword evidence="2" id="KW-0732">Signal</keyword>
<dbReference type="Proteomes" id="UP000248918">
    <property type="component" value="Unassembled WGS sequence"/>
</dbReference>